<dbReference type="EMBL" id="BAABBA010000002">
    <property type="protein sequence ID" value="GAA4286190.1"/>
    <property type="molecule type" value="Genomic_DNA"/>
</dbReference>
<accession>A0ABP8EQ87</accession>
<proteinExistence type="predicted"/>
<feature type="compositionally biased region" description="Basic and acidic residues" evidence="1">
    <location>
        <begin position="63"/>
        <end position="72"/>
    </location>
</feature>
<keyword evidence="4" id="KW-1185">Reference proteome</keyword>
<dbReference type="InterPro" id="IPR009061">
    <property type="entry name" value="DNA-bd_dom_put_sf"/>
</dbReference>
<evidence type="ECO:0000313" key="4">
    <source>
        <dbReference type="Proteomes" id="UP001499841"/>
    </source>
</evidence>
<dbReference type="Proteomes" id="UP001499841">
    <property type="component" value="Unassembled WGS sequence"/>
</dbReference>
<organism evidence="3 4">
    <name type="scientific">Georgenia daeguensis</name>
    <dbReference type="NCBI Taxonomy" id="908355"/>
    <lineage>
        <taxon>Bacteria</taxon>
        <taxon>Bacillati</taxon>
        <taxon>Actinomycetota</taxon>
        <taxon>Actinomycetes</taxon>
        <taxon>Micrococcales</taxon>
        <taxon>Bogoriellaceae</taxon>
        <taxon>Georgenia</taxon>
    </lineage>
</organism>
<name>A0ABP8EQ87_9MICO</name>
<reference evidence="4" key="1">
    <citation type="journal article" date="2019" name="Int. J. Syst. Evol. Microbiol.">
        <title>The Global Catalogue of Microorganisms (GCM) 10K type strain sequencing project: providing services to taxonomists for standard genome sequencing and annotation.</title>
        <authorList>
            <consortium name="The Broad Institute Genomics Platform"/>
            <consortium name="The Broad Institute Genome Sequencing Center for Infectious Disease"/>
            <person name="Wu L."/>
            <person name="Ma J."/>
        </authorList>
    </citation>
    <scope>NUCLEOTIDE SEQUENCE [LARGE SCALE GENOMIC DNA]</scope>
    <source>
        <strain evidence="4">JCM 17459</strain>
    </source>
</reference>
<sequence length="99" mass="10822">MPGTTDSPWLSTAALAAELDMPESTLRYWRHVGRGPRGLRLGRQVRYARADVESWLEHLAAEEDAARPDADPLRTSGPASRAGMTPASPRPATTRKRTA</sequence>
<feature type="domain" description="Helix-turn-helix" evidence="2">
    <location>
        <begin position="9"/>
        <end position="57"/>
    </location>
</feature>
<dbReference type="RefSeq" id="WP_345037395.1">
    <property type="nucleotide sequence ID" value="NZ_BAABBA010000002.1"/>
</dbReference>
<dbReference type="Pfam" id="PF12728">
    <property type="entry name" value="HTH_17"/>
    <property type="match status" value="1"/>
</dbReference>
<evidence type="ECO:0000313" key="3">
    <source>
        <dbReference type="EMBL" id="GAA4286190.1"/>
    </source>
</evidence>
<feature type="region of interest" description="Disordered" evidence="1">
    <location>
        <begin position="63"/>
        <end position="99"/>
    </location>
</feature>
<dbReference type="SUPFAM" id="SSF46955">
    <property type="entry name" value="Putative DNA-binding domain"/>
    <property type="match status" value="1"/>
</dbReference>
<comment type="caution">
    <text evidence="3">The sequence shown here is derived from an EMBL/GenBank/DDBJ whole genome shotgun (WGS) entry which is preliminary data.</text>
</comment>
<dbReference type="InterPro" id="IPR041657">
    <property type="entry name" value="HTH_17"/>
</dbReference>
<gene>
    <name evidence="3" type="ORF">GCM10022262_05490</name>
</gene>
<protein>
    <recommendedName>
        <fullName evidence="2">Helix-turn-helix domain-containing protein</fullName>
    </recommendedName>
</protein>
<evidence type="ECO:0000256" key="1">
    <source>
        <dbReference type="SAM" id="MobiDB-lite"/>
    </source>
</evidence>
<evidence type="ECO:0000259" key="2">
    <source>
        <dbReference type="Pfam" id="PF12728"/>
    </source>
</evidence>